<sequence>MKTGTQEDGSDRGQPGVGQGKKIGHRGVDASGETTYKKTTSSTLKGAIQLGIGYTVGNLSSKPERDVLMQDFYVVESIFFPR</sequence>
<organism evidence="1 2">
    <name type="scientific">Sphaerodactylus townsendi</name>
    <dbReference type="NCBI Taxonomy" id="933632"/>
    <lineage>
        <taxon>Eukaryota</taxon>
        <taxon>Metazoa</taxon>
        <taxon>Chordata</taxon>
        <taxon>Craniata</taxon>
        <taxon>Vertebrata</taxon>
        <taxon>Euteleostomi</taxon>
        <taxon>Lepidosauria</taxon>
        <taxon>Squamata</taxon>
        <taxon>Bifurcata</taxon>
        <taxon>Gekkota</taxon>
        <taxon>Sphaerodactylidae</taxon>
        <taxon>Sphaerodactylus</taxon>
    </lineage>
</organism>
<dbReference type="EMBL" id="CM037614">
    <property type="protein sequence ID" value="KAH8018059.1"/>
    <property type="molecule type" value="Genomic_DNA"/>
</dbReference>
<evidence type="ECO:0000313" key="2">
    <source>
        <dbReference type="Proteomes" id="UP000827872"/>
    </source>
</evidence>
<comment type="caution">
    <text evidence="1">The sequence shown here is derived from an EMBL/GenBank/DDBJ whole genome shotgun (WGS) entry which is preliminary data.</text>
</comment>
<dbReference type="Proteomes" id="UP000827872">
    <property type="component" value="Linkage Group LG01"/>
</dbReference>
<keyword evidence="2" id="KW-1185">Reference proteome</keyword>
<reference evidence="1" key="1">
    <citation type="submission" date="2021-08" db="EMBL/GenBank/DDBJ databases">
        <title>The first chromosome-level gecko genome reveals the dynamic sex chromosomes of Neotropical dwarf geckos (Sphaerodactylidae: Sphaerodactylus).</title>
        <authorList>
            <person name="Pinto B.J."/>
            <person name="Keating S.E."/>
            <person name="Gamble T."/>
        </authorList>
    </citation>
    <scope>NUCLEOTIDE SEQUENCE</scope>
    <source>
        <strain evidence="1">TG3544</strain>
    </source>
</reference>
<gene>
    <name evidence="1" type="primary">PIP5K1C_1</name>
    <name evidence="1" type="ORF">K3G42_033625</name>
</gene>
<proteinExistence type="predicted"/>
<name>A0ACB8GFV9_9SAUR</name>
<protein>
    <submittedName>
        <fullName evidence="1">Phosphatidylinositol 4-phosphate 5-kinase type-1 gamma</fullName>
    </submittedName>
</protein>
<accession>A0ACB8GFV9</accession>
<evidence type="ECO:0000313" key="1">
    <source>
        <dbReference type="EMBL" id="KAH8018059.1"/>
    </source>
</evidence>